<sequence length="123" mass="13942">DALDESGGPSIRLLKIDVDDSGRTRFALLHTKLQDAPPYDTLSYVWGTSRRKVLMPLSDGRMLRITKTLDVALPRIIPHCKTGYIWIDQLCIDQENLQERSQQVAIMGQIYSRCSSVLVWPGQ</sequence>
<dbReference type="EMBL" id="MU006234">
    <property type="protein sequence ID" value="KAF2822647.1"/>
    <property type="molecule type" value="Genomic_DNA"/>
</dbReference>
<dbReference type="AlphaFoldDB" id="A0A6A6ZQQ6"/>
<dbReference type="PANTHER" id="PTHR24148:SF73">
    <property type="entry name" value="HET DOMAIN PROTEIN (AFU_ORTHOLOGUE AFUA_8G01020)"/>
    <property type="match status" value="1"/>
</dbReference>
<evidence type="ECO:0000313" key="2">
    <source>
        <dbReference type="EMBL" id="KAF2822647.1"/>
    </source>
</evidence>
<proteinExistence type="predicted"/>
<dbReference type="Proteomes" id="UP000799424">
    <property type="component" value="Unassembled WGS sequence"/>
</dbReference>
<reference evidence="2" key="1">
    <citation type="journal article" date="2020" name="Stud. Mycol.">
        <title>101 Dothideomycetes genomes: a test case for predicting lifestyles and emergence of pathogens.</title>
        <authorList>
            <person name="Haridas S."/>
            <person name="Albert R."/>
            <person name="Binder M."/>
            <person name="Bloem J."/>
            <person name="Labutti K."/>
            <person name="Salamov A."/>
            <person name="Andreopoulos B."/>
            <person name="Baker S."/>
            <person name="Barry K."/>
            <person name="Bills G."/>
            <person name="Bluhm B."/>
            <person name="Cannon C."/>
            <person name="Castanera R."/>
            <person name="Culley D."/>
            <person name="Daum C."/>
            <person name="Ezra D."/>
            <person name="Gonzalez J."/>
            <person name="Henrissat B."/>
            <person name="Kuo A."/>
            <person name="Liang C."/>
            <person name="Lipzen A."/>
            <person name="Lutzoni F."/>
            <person name="Magnuson J."/>
            <person name="Mondo S."/>
            <person name="Nolan M."/>
            <person name="Ohm R."/>
            <person name="Pangilinan J."/>
            <person name="Park H.-J."/>
            <person name="Ramirez L."/>
            <person name="Alfaro M."/>
            <person name="Sun H."/>
            <person name="Tritt A."/>
            <person name="Yoshinaga Y."/>
            <person name="Zwiers L.-H."/>
            <person name="Turgeon B."/>
            <person name="Goodwin S."/>
            <person name="Spatafora J."/>
            <person name="Crous P."/>
            <person name="Grigoriev I."/>
        </authorList>
    </citation>
    <scope>NUCLEOTIDE SEQUENCE</scope>
    <source>
        <strain evidence="2">CBS 113818</strain>
    </source>
</reference>
<feature type="domain" description="Heterokaryon incompatibility" evidence="1">
    <location>
        <begin position="39"/>
        <end position="122"/>
    </location>
</feature>
<feature type="non-terminal residue" evidence="2">
    <location>
        <position position="123"/>
    </location>
</feature>
<name>A0A6A6ZQQ6_9PLEO</name>
<dbReference type="InterPro" id="IPR052895">
    <property type="entry name" value="HetReg/Transcr_Mod"/>
</dbReference>
<dbReference type="InterPro" id="IPR010730">
    <property type="entry name" value="HET"/>
</dbReference>
<organism evidence="2 3">
    <name type="scientific">Ophiobolus disseminans</name>
    <dbReference type="NCBI Taxonomy" id="1469910"/>
    <lineage>
        <taxon>Eukaryota</taxon>
        <taxon>Fungi</taxon>
        <taxon>Dikarya</taxon>
        <taxon>Ascomycota</taxon>
        <taxon>Pezizomycotina</taxon>
        <taxon>Dothideomycetes</taxon>
        <taxon>Pleosporomycetidae</taxon>
        <taxon>Pleosporales</taxon>
        <taxon>Pleosporineae</taxon>
        <taxon>Phaeosphaeriaceae</taxon>
        <taxon>Ophiobolus</taxon>
    </lineage>
</organism>
<feature type="non-terminal residue" evidence="2">
    <location>
        <position position="1"/>
    </location>
</feature>
<dbReference type="Pfam" id="PF06985">
    <property type="entry name" value="HET"/>
    <property type="match status" value="1"/>
</dbReference>
<protein>
    <recommendedName>
        <fullName evidence="1">Heterokaryon incompatibility domain-containing protein</fullName>
    </recommendedName>
</protein>
<gene>
    <name evidence="2" type="ORF">CC86DRAFT_260318</name>
</gene>
<dbReference type="OrthoDB" id="5386682at2759"/>
<accession>A0A6A6ZQQ6</accession>
<keyword evidence="3" id="KW-1185">Reference proteome</keyword>
<evidence type="ECO:0000259" key="1">
    <source>
        <dbReference type="Pfam" id="PF06985"/>
    </source>
</evidence>
<evidence type="ECO:0000313" key="3">
    <source>
        <dbReference type="Proteomes" id="UP000799424"/>
    </source>
</evidence>
<dbReference type="PANTHER" id="PTHR24148">
    <property type="entry name" value="ANKYRIN REPEAT DOMAIN-CONTAINING PROTEIN 39 HOMOLOG-RELATED"/>
    <property type="match status" value="1"/>
</dbReference>